<organism evidence="1 2">
    <name type="scientific">Neolewinella xylanilytica</name>
    <dbReference type="NCBI Taxonomy" id="1514080"/>
    <lineage>
        <taxon>Bacteria</taxon>
        <taxon>Pseudomonadati</taxon>
        <taxon>Bacteroidota</taxon>
        <taxon>Saprospiria</taxon>
        <taxon>Saprospirales</taxon>
        <taxon>Lewinellaceae</taxon>
        <taxon>Neolewinella</taxon>
    </lineage>
</organism>
<gene>
    <name evidence="1" type="ORF">CLV84_0561</name>
</gene>
<protein>
    <submittedName>
        <fullName evidence="1">Uncharacterized protein</fullName>
    </submittedName>
</protein>
<name>A0A2S6I7Z6_9BACT</name>
<keyword evidence="2" id="KW-1185">Reference proteome</keyword>
<evidence type="ECO:0000313" key="1">
    <source>
        <dbReference type="EMBL" id="PPK87615.1"/>
    </source>
</evidence>
<sequence>MLLLLMPLFWSVACSEEQIVTGVAAESAFVRLLYGLTHRDTLASQIAATELNAHLRSLRTVGYRPLADADLDERMYRFDRAECAFLESLASINGGELDLAAVQLDQAVYEVRAADPPVSAELYVLNLYDFIGAWLEVGTLYADRDAFVQEGRNCAANALREWASIRYLRPDPVVYPSIARNPLPFLEAHLALESRLREVEGFVHRNDAIPEAVMRGTSEALWNVLLLFGGGETARTTPKAGSNTVTPAAL</sequence>
<evidence type="ECO:0000313" key="2">
    <source>
        <dbReference type="Proteomes" id="UP000237662"/>
    </source>
</evidence>
<comment type="caution">
    <text evidence="1">The sequence shown here is derived from an EMBL/GenBank/DDBJ whole genome shotgun (WGS) entry which is preliminary data.</text>
</comment>
<proteinExistence type="predicted"/>
<reference evidence="1 2" key="1">
    <citation type="submission" date="2018-02" db="EMBL/GenBank/DDBJ databases">
        <title>Genomic Encyclopedia of Archaeal and Bacterial Type Strains, Phase II (KMG-II): from individual species to whole genera.</title>
        <authorList>
            <person name="Goeker M."/>
        </authorList>
    </citation>
    <scope>NUCLEOTIDE SEQUENCE [LARGE SCALE GENOMIC DNA]</scope>
    <source>
        <strain evidence="1 2">DSM 29526</strain>
    </source>
</reference>
<dbReference type="EMBL" id="PTJC01000005">
    <property type="protein sequence ID" value="PPK87615.1"/>
    <property type="molecule type" value="Genomic_DNA"/>
</dbReference>
<accession>A0A2S6I7Z6</accession>
<dbReference type="Proteomes" id="UP000237662">
    <property type="component" value="Unassembled WGS sequence"/>
</dbReference>
<dbReference type="AlphaFoldDB" id="A0A2S6I7Z6"/>